<keyword evidence="1" id="KW-1133">Transmembrane helix</keyword>
<evidence type="ECO:0000256" key="1">
    <source>
        <dbReference type="SAM" id="Phobius"/>
    </source>
</evidence>
<dbReference type="Pfam" id="PF13641">
    <property type="entry name" value="Glyco_tranf_2_3"/>
    <property type="match status" value="1"/>
</dbReference>
<dbReference type="EMBL" id="BAABDH010000021">
    <property type="protein sequence ID" value="GAA3929429.1"/>
    <property type="molecule type" value="Genomic_DNA"/>
</dbReference>
<evidence type="ECO:0000313" key="3">
    <source>
        <dbReference type="Proteomes" id="UP001499909"/>
    </source>
</evidence>
<dbReference type="Proteomes" id="UP001499909">
    <property type="component" value="Unassembled WGS sequence"/>
</dbReference>
<evidence type="ECO:0008006" key="4">
    <source>
        <dbReference type="Google" id="ProtNLM"/>
    </source>
</evidence>
<dbReference type="InterPro" id="IPR029044">
    <property type="entry name" value="Nucleotide-diphossugar_trans"/>
</dbReference>
<reference evidence="3" key="1">
    <citation type="journal article" date="2019" name="Int. J. Syst. Evol. Microbiol.">
        <title>The Global Catalogue of Microorganisms (GCM) 10K type strain sequencing project: providing services to taxonomists for standard genome sequencing and annotation.</title>
        <authorList>
            <consortium name="The Broad Institute Genomics Platform"/>
            <consortium name="The Broad Institute Genome Sequencing Center for Infectious Disease"/>
            <person name="Wu L."/>
            <person name="Ma J."/>
        </authorList>
    </citation>
    <scope>NUCLEOTIDE SEQUENCE [LARGE SCALE GENOMIC DNA]</scope>
    <source>
        <strain evidence="3">JCM 17214</strain>
    </source>
</reference>
<feature type="transmembrane region" description="Helical" evidence="1">
    <location>
        <begin position="6"/>
        <end position="24"/>
    </location>
</feature>
<keyword evidence="1" id="KW-0812">Transmembrane</keyword>
<dbReference type="SUPFAM" id="SSF53448">
    <property type="entry name" value="Nucleotide-diphospho-sugar transferases"/>
    <property type="match status" value="1"/>
</dbReference>
<name>A0ABP7MTJ2_9BACT</name>
<keyword evidence="3" id="KW-1185">Reference proteome</keyword>
<dbReference type="PANTHER" id="PTHR43646">
    <property type="entry name" value="GLYCOSYLTRANSFERASE"/>
    <property type="match status" value="1"/>
</dbReference>
<organism evidence="2 3">
    <name type="scientific">Hymenobacter algoricola</name>
    <dbReference type="NCBI Taxonomy" id="486267"/>
    <lineage>
        <taxon>Bacteria</taxon>
        <taxon>Pseudomonadati</taxon>
        <taxon>Bacteroidota</taxon>
        <taxon>Cytophagia</taxon>
        <taxon>Cytophagales</taxon>
        <taxon>Hymenobacteraceae</taxon>
        <taxon>Hymenobacter</taxon>
    </lineage>
</organism>
<sequence>MLALLTVYFGLWFLVLGTATLLFGRYRRPPALPLPAPLPRVSILIAARNEEAAIGRCLRAIRELRYPAHLVEVLLGDDASTDATAAVAAAAMQGYAGHFRCLPVTEALGSARGKANVLAHLTRAATTDFFLLTDADIAVPPTWVEALLAPALADSLLGTVTGLTVVRGPRLFDQLQGLDWLLSLGLVQVVSDAGRPVTAMGNNMLVTRAAYEATGGYEALPFSVTEDYALFRAVLARGFTFRNLFRPDVLAFSLPIATPAALLHQRRRWLGGVEALPAWLQGGLLFYGAFYLALALLAGVAGPLPALGVLVAKILLQGLLAHLCFRRAGLKLRWALLPAFELYTIVLTLSLGLFRLLRLRFEWKGREYV</sequence>
<proteinExistence type="predicted"/>
<accession>A0ABP7MTJ2</accession>
<feature type="transmembrane region" description="Helical" evidence="1">
    <location>
        <begin position="337"/>
        <end position="357"/>
    </location>
</feature>
<evidence type="ECO:0000313" key="2">
    <source>
        <dbReference type="EMBL" id="GAA3929429.1"/>
    </source>
</evidence>
<gene>
    <name evidence="2" type="ORF">GCM10022406_13610</name>
</gene>
<dbReference type="RefSeq" id="WP_345111879.1">
    <property type="nucleotide sequence ID" value="NZ_BAABDH010000021.1"/>
</dbReference>
<comment type="caution">
    <text evidence="2">The sequence shown here is derived from an EMBL/GenBank/DDBJ whole genome shotgun (WGS) entry which is preliminary data.</text>
</comment>
<protein>
    <recommendedName>
        <fullName evidence="4">Glycosyltransferase</fullName>
    </recommendedName>
</protein>
<dbReference type="PANTHER" id="PTHR43646:SF3">
    <property type="entry name" value="SLR1566 PROTEIN"/>
    <property type="match status" value="1"/>
</dbReference>
<keyword evidence="1" id="KW-0472">Membrane</keyword>
<dbReference type="Gene3D" id="3.90.550.10">
    <property type="entry name" value="Spore Coat Polysaccharide Biosynthesis Protein SpsA, Chain A"/>
    <property type="match status" value="1"/>
</dbReference>